<feature type="transmembrane region" description="Helical" evidence="2">
    <location>
        <begin position="473"/>
        <end position="493"/>
    </location>
</feature>
<feature type="transmembrane region" description="Helical" evidence="2">
    <location>
        <begin position="371"/>
        <end position="390"/>
    </location>
</feature>
<dbReference type="PRINTS" id="PR00702">
    <property type="entry name" value="ACRIFLAVINRP"/>
</dbReference>
<dbReference type="SUPFAM" id="SSF82693">
    <property type="entry name" value="Multidrug efflux transporter AcrB pore domain, PN1, PN2, PC1 and PC2 subdomains"/>
    <property type="match status" value="3"/>
</dbReference>
<feature type="transmembrane region" description="Helical" evidence="2">
    <location>
        <begin position="1039"/>
        <end position="1059"/>
    </location>
</feature>
<feature type="region of interest" description="Disordered" evidence="1">
    <location>
        <begin position="1255"/>
        <end position="1353"/>
    </location>
</feature>
<dbReference type="InterPro" id="IPR027463">
    <property type="entry name" value="AcrB_DN_DC_subdom"/>
</dbReference>
<feature type="compositionally biased region" description="Low complexity" evidence="1">
    <location>
        <begin position="1196"/>
        <end position="1208"/>
    </location>
</feature>
<dbReference type="Proteomes" id="UP000194798">
    <property type="component" value="Unassembled WGS sequence"/>
</dbReference>
<dbReference type="Gene3D" id="3.30.2090.10">
    <property type="entry name" value="Multidrug efflux transporter AcrB TolC docking domain, DN and DC subdomains"/>
    <property type="match status" value="2"/>
</dbReference>
<feature type="transmembrane region" description="Helical" evidence="2">
    <location>
        <begin position="35"/>
        <end position="53"/>
    </location>
</feature>
<feature type="compositionally biased region" description="Pro residues" evidence="1">
    <location>
        <begin position="1171"/>
        <end position="1195"/>
    </location>
</feature>
<dbReference type="EMBL" id="MSLT01000018">
    <property type="protein sequence ID" value="OUD13082.1"/>
    <property type="molecule type" value="Genomic_DNA"/>
</dbReference>
<keyword evidence="2" id="KW-0812">Transmembrane</keyword>
<dbReference type="Gene3D" id="3.30.70.1320">
    <property type="entry name" value="Multidrug efflux transporter AcrB pore domain like"/>
    <property type="match status" value="1"/>
</dbReference>
<reference evidence="3 4" key="1">
    <citation type="submission" date="2016-12" db="EMBL/GenBank/DDBJ databases">
        <title>Thioflexothrix psekupsii D3 genome sequencing and assembly.</title>
        <authorList>
            <person name="Fomenkov A."/>
            <person name="Vincze T."/>
            <person name="Grabovich M."/>
            <person name="Anton B.P."/>
            <person name="Dubinina G."/>
            <person name="Orlova M."/>
            <person name="Belousova E."/>
            <person name="Roberts R.J."/>
        </authorList>
    </citation>
    <scope>NUCLEOTIDE SEQUENCE [LARGE SCALE GENOMIC DNA]</scope>
    <source>
        <strain evidence="3">D3</strain>
    </source>
</reference>
<feature type="compositionally biased region" description="Polar residues" evidence="1">
    <location>
        <begin position="1298"/>
        <end position="1309"/>
    </location>
</feature>
<feature type="transmembrane region" description="Helical" evidence="2">
    <location>
        <begin position="396"/>
        <end position="416"/>
    </location>
</feature>
<protein>
    <submittedName>
        <fullName evidence="3">Acriflavin resistance protein</fullName>
    </submittedName>
</protein>
<evidence type="ECO:0000256" key="2">
    <source>
        <dbReference type="SAM" id="Phobius"/>
    </source>
</evidence>
<organism evidence="3 4">
    <name type="scientific">Thioflexithrix psekupsensis</name>
    <dbReference type="NCBI Taxonomy" id="1570016"/>
    <lineage>
        <taxon>Bacteria</taxon>
        <taxon>Pseudomonadati</taxon>
        <taxon>Pseudomonadota</taxon>
        <taxon>Gammaproteobacteria</taxon>
        <taxon>Thiotrichales</taxon>
        <taxon>Thioflexithrix</taxon>
    </lineage>
</organism>
<feature type="transmembrane region" description="Helical" evidence="2">
    <location>
        <begin position="1066"/>
        <end position="1089"/>
    </location>
</feature>
<feature type="region of interest" description="Disordered" evidence="1">
    <location>
        <begin position="1170"/>
        <end position="1208"/>
    </location>
</feature>
<accession>A0A251X630</accession>
<evidence type="ECO:0000313" key="3">
    <source>
        <dbReference type="EMBL" id="OUD13082.1"/>
    </source>
</evidence>
<dbReference type="GO" id="GO:0005886">
    <property type="term" value="C:plasma membrane"/>
    <property type="evidence" value="ECO:0007669"/>
    <property type="project" value="TreeGrafter"/>
</dbReference>
<name>A0A251X630_9GAMM</name>
<feature type="transmembrane region" description="Helical" evidence="2">
    <location>
        <begin position="500"/>
        <end position="523"/>
    </location>
</feature>
<dbReference type="SUPFAM" id="SSF82866">
    <property type="entry name" value="Multidrug efflux transporter AcrB transmembrane domain"/>
    <property type="match status" value="2"/>
</dbReference>
<feature type="transmembrane region" description="Helical" evidence="2">
    <location>
        <begin position="938"/>
        <end position="958"/>
    </location>
</feature>
<dbReference type="OrthoDB" id="5613295at2"/>
<dbReference type="PANTHER" id="PTHR32063:SF16">
    <property type="entry name" value="CATION EFFLUX SYSTEM (ACRB_ACRD_ACRF FAMILY)"/>
    <property type="match status" value="1"/>
</dbReference>
<comment type="caution">
    <text evidence="3">The sequence shown here is derived from an EMBL/GenBank/DDBJ whole genome shotgun (WGS) entry which is preliminary data.</text>
</comment>
<dbReference type="Gene3D" id="1.20.1640.10">
    <property type="entry name" value="Multidrug efflux transporter AcrB transmembrane domain"/>
    <property type="match status" value="2"/>
</dbReference>
<gene>
    <name evidence="3" type="ORF">TPSD3_10555</name>
</gene>
<proteinExistence type="predicted"/>
<evidence type="ECO:0000313" key="4">
    <source>
        <dbReference type="Proteomes" id="UP000194798"/>
    </source>
</evidence>
<dbReference type="PANTHER" id="PTHR32063">
    <property type="match status" value="1"/>
</dbReference>
<feature type="transmembrane region" description="Helical" evidence="2">
    <location>
        <begin position="1138"/>
        <end position="1164"/>
    </location>
</feature>
<dbReference type="GO" id="GO:0042910">
    <property type="term" value="F:xenobiotic transmembrane transporter activity"/>
    <property type="evidence" value="ECO:0007669"/>
    <property type="project" value="TreeGrafter"/>
</dbReference>
<feature type="transmembrane region" description="Helical" evidence="2">
    <location>
        <begin position="563"/>
        <end position="584"/>
    </location>
</feature>
<feature type="transmembrane region" description="Helical" evidence="2">
    <location>
        <begin position="423"/>
        <end position="443"/>
    </location>
</feature>
<keyword evidence="2" id="KW-1133">Transmembrane helix</keyword>
<evidence type="ECO:0000256" key="1">
    <source>
        <dbReference type="SAM" id="MobiDB-lite"/>
    </source>
</evidence>
<dbReference type="RefSeq" id="WP_086488530.1">
    <property type="nucleotide sequence ID" value="NZ_MSLT01000018.1"/>
</dbReference>
<dbReference type="Gene3D" id="3.30.70.1430">
    <property type="entry name" value="Multidrug efflux transporter AcrB pore domain"/>
    <property type="match status" value="2"/>
</dbReference>
<sequence>MTEKHSQPPEQERTAEASHLGIAGRMARDYIHSPLSPLFFVAMLFMGIMGLIFTPRQEDPQISVPMVDLFIQYPGASSQQVSSLALDPLQRIMAEIPGVKHVYSAAMRGQGMVTVQFDVGEQMENSVFKVHDKLQSNLDKVPPGVMPPLVKPKGIDDVAVVALTLWSEDVDDGVLRTIALDVMQSLKEIADTGASYIVGGRAEQVKIEVMPERLSGFNISLAQVAQTIQTANSQLNAGYLEMDNRYFTVYTGSFLQSADDVAQLVVGTHANAPVYVRDVATVTQGPEEARQLVNFFSGSSYPQVAGTTSVVNGAAAVTIAVAKKVGTNGVSVADQVLKQVEMLQQRLIPDNVHVEVTRNYGKTANDKVNDLIKKLFIATGAVTVLVLLTLGIRPAIVVTLVIPVVILITVFSAWVLGFTIDRVSLFALIFSIGILVDDAIVVVENIYRRWLLNGKIDTDTAVDAVREVGNPTILATFTVVAALLPMGFVSGMMGPYMAPIPALGSVAMIFSLLAAFMFTPWLAMRIRPSIAGLHAAEQREHNTNEKLERFYRWLLPPLFSNRLIGWGFLLGLVLLFFAACAMFYTTAVQVKMLPLDNKPEYSVFLNMPEGTSLPATANLTYQMVEKIRSIPEVVSLVTYIGTSQPFDFNGMVRHYYLRDSSWQADIHIQLMDKKDRKRSSHQIATETRRMLAELTRGTGARFTVVEMPPGPPVLQAVVAEVYGPDNQTRRTVAQHLTHVFEQSEIVSDVDNYMDQPYDTWHFVVDTEKAVRRGISVDTINQNLAMALGGFKLGDIKRGTVLEPTYIVIQVPLSVRSQLTRLYDLPMPSQQGSSISLAELGRFVKVPQDPIIYQKDLRPVEYVVGDSVGTYLGDNRYRLGAPIYGMFEVERLLQGYVTPDGVDLGATGGYYLGPPPADGRSGFEWTGEWTITYETFRDMGLAFGVAMVLIYILVVWLFGNFLVPAVIMAPIPLTLLGIIPGHWLLNAEFTATSMIGWIALAGIIVRNSILLVDYSIHEVKKGTPIEDAVILACKTRTRPIMITAFALVAGSFVILFDPIFQGMAISLLFGVLVSTLLTLVVIPLGCISVGPEALCSSGLGGDESNCGGNNTPHDGGSGGQSKTTDSDNPGFFAQVGEKVVLFATLGFYMVRAVFIMLWMMIVGLWTRLTQKPEPPPPPRTVQQPPTPVTPTPPPAAPVTTAPSPAVPPVVSSVSVVPAHAMSGQSVVQVVLPADKVSPETVIIPVTLPEGISVESTATPIIRDETPSASPAPELEKTPTPEATAEIAEVSLSRVDPVESETTPAPSSAPTAQDAVARSGKKSTNPRKQGGRRGIQLKTDLTDNEDADKSDKSEK</sequence>
<feature type="region of interest" description="Disordered" evidence="1">
    <location>
        <begin position="1105"/>
        <end position="1124"/>
    </location>
</feature>
<dbReference type="SUPFAM" id="SSF82714">
    <property type="entry name" value="Multidrug efflux transporter AcrB TolC docking domain, DN and DC subdomains"/>
    <property type="match status" value="2"/>
</dbReference>
<feature type="compositionally biased region" description="Basic residues" evidence="1">
    <location>
        <begin position="1317"/>
        <end position="1329"/>
    </location>
</feature>
<keyword evidence="4" id="KW-1185">Reference proteome</keyword>
<dbReference type="InterPro" id="IPR001036">
    <property type="entry name" value="Acrflvin-R"/>
</dbReference>
<keyword evidence="2" id="KW-0472">Membrane</keyword>
<dbReference type="Pfam" id="PF00873">
    <property type="entry name" value="ACR_tran"/>
    <property type="match status" value="2"/>
</dbReference>
<dbReference type="Gene3D" id="3.30.70.1440">
    <property type="entry name" value="Multidrug efflux transporter AcrB pore domain"/>
    <property type="match status" value="1"/>
</dbReference>